<name>A0AA40CZJ6_9PEZI</name>
<sequence>MRCETCKDLSNKDWACRGLRAIQIEKSAALGCMGCSIIVKGFRTLVSDSWENAIEGTEVGGDRWPLRLHLLGSSVDGSKTIEFFIPQRPLESPVHGVAWPGLGFGNILPPSTGSETSLRRLRTWLTERLHRHPNCGTDRGNGLPRRVIDIGNASNPPSFARLHESQGEDEAYICLGYRWPETPTAQLLGSNIEQYRKSIPFDTLPPTFQQVFEVARALGVRYVWIDALCIIQGDDGHDGDKAKDIATMNLIYESAILTVMSAWSSARIFSSPNEDYRHQAIKLHWNGKDDPTRPFSFDAVSPTTSRGLRRKLFLSWTEHGSTRNEYSPAGLSTSQRMSLFGTASRLCSVNSFLLDTLLHTYSLTTMHLGPWQDSGTTTVQLTGTASSIPPSFGGVTCLSTQASN</sequence>
<evidence type="ECO:0000313" key="3">
    <source>
        <dbReference type="Proteomes" id="UP001174936"/>
    </source>
</evidence>
<reference evidence="2" key="1">
    <citation type="submission" date="2023-06" db="EMBL/GenBank/DDBJ databases">
        <title>Genome-scale phylogeny and comparative genomics of the fungal order Sordariales.</title>
        <authorList>
            <consortium name="Lawrence Berkeley National Laboratory"/>
            <person name="Hensen N."/>
            <person name="Bonometti L."/>
            <person name="Westerberg I."/>
            <person name="Brannstrom I.O."/>
            <person name="Guillou S."/>
            <person name="Cros-Aarteil S."/>
            <person name="Calhoun S."/>
            <person name="Haridas S."/>
            <person name="Kuo A."/>
            <person name="Mondo S."/>
            <person name="Pangilinan J."/>
            <person name="Riley R."/>
            <person name="Labutti K."/>
            <person name="Andreopoulos B."/>
            <person name="Lipzen A."/>
            <person name="Chen C."/>
            <person name="Yanf M."/>
            <person name="Daum C."/>
            <person name="Ng V."/>
            <person name="Clum A."/>
            <person name="Steindorff A."/>
            <person name="Ohm R."/>
            <person name="Martin F."/>
            <person name="Silar P."/>
            <person name="Natvig D."/>
            <person name="Lalanne C."/>
            <person name="Gautier V."/>
            <person name="Ament-Velasquez S.L."/>
            <person name="Kruys A."/>
            <person name="Hutchinson M.I."/>
            <person name="Powell A.J."/>
            <person name="Barry K."/>
            <person name="Miller A.N."/>
            <person name="Grigoriev I.V."/>
            <person name="Debuchy R."/>
            <person name="Gladieux P."/>
            <person name="Thoren M.H."/>
            <person name="Johannesson H."/>
        </authorList>
    </citation>
    <scope>NUCLEOTIDE SEQUENCE</scope>
    <source>
        <strain evidence="2">SMH2532-1</strain>
    </source>
</reference>
<comment type="caution">
    <text evidence="2">The sequence shown here is derived from an EMBL/GenBank/DDBJ whole genome shotgun (WGS) entry which is preliminary data.</text>
</comment>
<gene>
    <name evidence="2" type="ORF">B0T16DRAFT_450742</name>
</gene>
<dbReference type="Pfam" id="PF06985">
    <property type="entry name" value="HET"/>
    <property type="match status" value="1"/>
</dbReference>
<organism evidence="2 3">
    <name type="scientific">Cercophora newfieldiana</name>
    <dbReference type="NCBI Taxonomy" id="92897"/>
    <lineage>
        <taxon>Eukaryota</taxon>
        <taxon>Fungi</taxon>
        <taxon>Dikarya</taxon>
        <taxon>Ascomycota</taxon>
        <taxon>Pezizomycotina</taxon>
        <taxon>Sordariomycetes</taxon>
        <taxon>Sordariomycetidae</taxon>
        <taxon>Sordariales</taxon>
        <taxon>Lasiosphaeriaceae</taxon>
        <taxon>Cercophora</taxon>
    </lineage>
</organism>
<evidence type="ECO:0000313" key="2">
    <source>
        <dbReference type="EMBL" id="KAK0654998.1"/>
    </source>
</evidence>
<dbReference type="EMBL" id="JAULSV010000001">
    <property type="protein sequence ID" value="KAK0654998.1"/>
    <property type="molecule type" value="Genomic_DNA"/>
</dbReference>
<dbReference type="InterPro" id="IPR010730">
    <property type="entry name" value="HET"/>
</dbReference>
<evidence type="ECO:0000259" key="1">
    <source>
        <dbReference type="Pfam" id="PF06985"/>
    </source>
</evidence>
<feature type="domain" description="Heterokaryon incompatibility" evidence="1">
    <location>
        <begin position="172"/>
        <end position="267"/>
    </location>
</feature>
<protein>
    <recommendedName>
        <fullName evidence="1">Heterokaryon incompatibility domain-containing protein</fullName>
    </recommendedName>
</protein>
<dbReference type="Proteomes" id="UP001174936">
    <property type="component" value="Unassembled WGS sequence"/>
</dbReference>
<dbReference type="PANTHER" id="PTHR33112:SF13">
    <property type="entry name" value="HETEROKARYON INCOMPATIBILITY DOMAIN-CONTAINING PROTEIN"/>
    <property type="match status" value="1"/>
</dbReference>
<accession>A0AA40CZJ6</accession>
<dbReference type="PANTHER" id="PTHR33112">
    <property type="entry name" value="DOMAIN PROTEIN, PUTATIVE-RELATED"/>
    <property type="match status" value="1"/>
</dbReference>
<dbReference type="AlphaFoldDB" id="A0AA40CZJ6"/>
<proteinExistence type="predicted"/>
<keyword evidence="3" id="KW-1185">Reference proteome</keyword>